<evidence type="ECO:0000256" key="1">
    <source>
        <dbReference type="SAM" id="Coils"/>
    </source>
</evidence>
<keyword evidence="4" id="KW-1185">Reference proteome</keyword>
<dbReference type="Pfam" id="PF14129">
    <property type="entry name" value="DUF4296"/>
    <property type="match status" value="1"/>
</dbReference>
<dbReference type="InterPro" id="IPR025381">
    <property type="entry name" value="DUF4296"/>
</dbReference>
<keyword evidence="1" id="KW-0175">Coiled coil</keyword>
<feature type="domain" description="DUF4296" evidence="2">
    <location>
        <begin position="38"/>
        <end position="124"/>
    </location>
</feature>
<dbReference type="Proteomes" id="UP000267268">
    <property type="component" value="Chromosome 1"/>
</dbReference>
<sequence length="138" mass="15589">MIHAYKLFRYFCPMKRILNLLALGLLLVSCGPEKPQAPANLLSKDVMVNVLIDLYKAEATISTQHLPKDEAMNAYTKLEKDIYTKNSTDSTTFNKSYEFYLKDNVDEAAAIQKEVVEKLKAEKEELTTADGNAPNIKK</sequence>
<feature type="coiled-coil region" evidence="1">
    <location>
        <begin position="102"/>
        <end position="129"/>
    </location>
</feature>
<dbReference type="EMBL" id="CP034562">
    <property type="protein sequence ID" value="AZQ63663.1"/>
    <property type="molecule type" value="Genomic_DNA"/>
</dbReference>
<evidence type="ECO:0000313" key="3">
    <source>
        <dbReference type="EMBL" id="AZQ63663.1"/>
    </source>
</evidence>
<dbReference type="OrthoDB" id="981921at2"/>
<gene>
    <name evidence="3" type="ORF">EI427_15950</name>
</gene>
<proteinExistence type="predicted"/>
<reference evidence="3 4" key="1">
    <citation type="submission" date="2018-12" db="EMBL/GenBank/DDBJ databases">
        <title>Flammeovirga pectinis sp. nov., isolated from the gut of the Korean scallop, Patinopecten yessoensis.</title>
        <authorList>
            <person name="Bae J.-W."/>
            <person name="Jeong Y.-S."/>
            <person name="Kang W."/>
        </authorList>
    </citation>
    <scope>NUCLEOTIDE SEQUENCE [LARGE SCALE GENOMIC DNA]</scope>
    <source>
        <strain evidence="3 4">L12M1</strain>
    </source>
</reference>
<accession>A0A3S9P665</accession>
<dbReference type="KEGG" id="fll:EI427_15950"/>
<evidence type="ECO:0000313" key="4">
    <source>
        <dbReference type="Proteomes" id="UP000267268"/>
    </source>
</evidence>
<organism evidence="3 4">
    <name type="scientific">Flammeovirga pectinis</name>
    <dbReference type="NCBI Taxonomy" id="2494373"/>
    <lineage>
        <taxon>Bacteria</taxon>
        <taxon>Pseudomonadati</taxon>
        <taxon>Bacteroidota</taxon>
        <taxon>Cytophagia</taxon>
        <taxon>Cytophagales</taxon>
        <taxon>Flammeovirgaceae</taxon>
        <taxon>Flammeovirga</taxon>
    </lineage>
</organism>
<dbReference type="PROSITE" id="PS51257">
    <property type="entry name" value="PROKAR_LIPOPROTEIN"/>
    <property type="match status" value="1"/>
</dbReference>
<name>A0A3S9P665_9BACT</name>
<evidence type="ECO:0000259" key="2">
    <source>
        <dbReference type="Pfam" id="PF14129"/>
    </source>
</evidence>
<dbReference type="AlphaFoldDB" id="A0A3S9P665"/>
<protein>
    <submittedName>
        <fullName evidence="3">DUF4296 domain-containing protein</fullName>
    </submittedName>
</protein>